<organism evidence="6 7">
    <name type="scientific">Candidatus Amunia macphersoniae</name>
    <dbReference type="NCBI Taxonomy" id="3127014"/>
    <lineage>
        <taxon>Bacteria</taxon>
        <taxon>Bacillati</taxon>
        <taxon>Candidatus Dormiibacterota</taxon>
        <taxon>Candidatus Dormibacteria</taxon>
        <taxon>Candidatus Aeolococcales</taxon>
        <taxon>Candidatus Aeolococcaceae</taxon>
        <taxon>Candidatus Amunia</taxon>
    </lineage>
</organism>
<dbReference type="Proteomes" id="UP000614410">
    <property type="component" value="Unassembled WGS sequence"/>
</dbReference>
<keyword evidence="3 5" id="KW-1133">Transmembrane helix</keyword>
<name>A0A934KNW9_9BACT</name>
<evidence type="ECO:0000256" key="1">
    <source>
        <dbReference type="ARBA" id="ARBA00004141"/>
    </source>
</evidence>
<evidence type="ECO:0000313" key="7">
    <source>
        <dbReference type="Proteomes" id="UP000614410"/>
    </source>
</evidence>
<comment type="subcellular location">
    <subcellularLocation>
        <location evidence="1">Membrane</location>
        <topology evidence="1">Multi-pass membrane protein</topology>
    </subcellularLocation>
</comment>
<gene>
    <name evidence="6" type="ORF">JF887_07230</name>
</gene>
<sequence length="94" mass="9424">MSAILFVIGLVGVSARRNVLAALASLSVLFSAPVVAAVGYAESGGGSIPRLGDALALFTLAALCAELLVGGAVAALLWRRAETADLDELAELDA</sequence>
<accession>A0A934KNW9</accession>
<evidence type="ECO:0000256" key="2">
    <source>
        <dbReference type="ARBA" id="ARBA00022692"/>
    </source>
</evidence>
<feature type="transmembrane region" description="Helical" evidence="5">
    <location>
        <begin position="55"/>
        <end position="78"/>
    </location>
</feature>
<protein>
    <submittedName>
        <fullName evidence="6">NADH-quinone oxidoreductase subunit K</fullName>
    </submittedName>
</protein>
<dbReference type="InterPro" id="IPR039428">
    <property type="entry name" value="NUOK/Mnh_C1-like"/>
</dbReference>
<evidence type="ECO:0000256" key="4">
    <source>
        <dbReference type="ARBA" id="ARBA00023136"/>
    </source>
</evidence>
<dbReference type="Pfam" id="PF00420">
    <property type="entry name" value="Oxidored_q2"/>
    <property type="match status" value="1"/>
</dbReference>
<evidence type="ECO:0000313" key="6">
    <source>
        <dbReference type="EMBL" id="MBJ7609210.1"/>
    </source>
</evidence>
<evidence type="ECO:0000256" key="5">
    <source>
        <dbReference type="SAM" id="Phobius"/>
    </source>
</evidence>
<evidence type="ECO:0000256" key="3">
    <source>
        <dbReference type="ARBA" id="ARBA00022989"/>
    </source>
</evidence>
<dbReference type="Gene3D" id="1.10.287.3510">
    <property type="match status" value="1"/>
</dbReference>
<keyword evidence="2 5" id="KW-0812">Transmembrane</keyword>
<proteinExistence type="predicted"/>
<reference evidence="6 7" key="1">
    <citation type="submission" date="2020-10" db="EMBL/GenBank/DDBJ databases">
        <title>Ca. Dormibacterota MAGs.</title>
        <authorList>
            <person name="Montgomery K."/>
        </authorList>
    </citation>
    <scope>NUCLEOTIDE SEQUENCE [LARGE SCALE GENOMIC DNA]</scope>
    <source>
        <strain evidence="6">Mitchell_Peninsula_5</strain>
    </source>
</reference>
<dbReference type="EMBL" id="JAEKNN010000031">
    <property type="protein sequence ID" value="MBJ7609210.1"/>
    <property type="molecule type" value="Genomic_DNA"/>
</dbReference>
<dbReference type="AlphaFoldDB" id="A0A934KNW9"/>
<keyword evidence="4 5" id="KW-0472">Membrane</keyword>
<comment type="caution">
    <text evidence="6">The sequence shown here is derived from an EMBL/GenBank/DDBJ whole genome shotgun (WGS) entry which is preliminary data.</text>
</comment>
<dbReference type="GO" id="GO:0016020">
    <property type="term" value="C:membrane"/>
    <property type="evidence" value="ECO:0007669"/>
    <property type="project" value="UniProtKB-SubCell"/>
</dbReference>